<protein>
    <recommendedName>
        <fullName evidence="3">Phospholipase</fullName>
    </recommendedName>
</protein>
<gene>
    <name evidence="1" type="ORF">BC739_006073</name>
</gene>
<organism evidence="1 2">
    <name type="scientific">Kutzneria viridogrisea</name>
    <dbReference type="NCBI Taxonomy" id="47990"/>
    <lineage>
        <taxon>Bacteria</taxon>
        <taxon>Bacillati</taxon>
        <taxon>Actinomycetota</taxon>
        <taxon>Actinomycetes</taxon>
        <taxon>Pseudonocardiales</taxon>
        <taxon>Pseudonocardiaceae</taxon>
        <taxon>Kutzneria</taxon>
    </lineage>
</organism>
<keyword evidence="2" id="KW-1185">Reference proteome</keyword>
<reference evidence="1 2" key="1">
    <citation type="submission" date="2020-08" db="EMBL/GenBank/DDBJ databases">
        <title>Genomic Encyclopedia of Archaeal and Bacterial Type Strains, Phase II (KMG-II): from individual species to whole genera.</title>
        <authorList>
            <person name="Goeker M."/>
        </authorList>
    </citation>
    <scope>NUCLEOTIDE SEQUENCE [LARGE SCALE GENOMIC DNA]</scope>
    <source>
        <strain evidence="1 2">DSM 43850</strain>
    </source>
</reference>
<dbReference type="RefSeq" id="WP_025356099.1">
    <property type="nucleotide sequence ID" value="NZ_BAAABQ010000016.1"/>
</dbReference>
<sequence>MYDGLVLDIGGDVGALIIHAGRELLECEIELSPIGLDDARFHNVVHDRWIAGQIHYCAVFPAVTAGNYTVWCDATTKHGTVLVHGGEVADYHWARLDHG</sequence>
<accession>A0ABR6BPM4</accession>
<name>A0ABR6BPM4_9PSEU</name>
<comment type="caution">
    <text evidence="1">The sequence shown here is derived from an EMBL/GenBank/DDBJ whole genome shotgun (WGS) entry which is preliminary data.</text>
</comment>
<dbReference type="EMBL" id="JACJID010000004">
    <property type="protein sequence ID" value="MBA8928856.1"/>
    <property type="molecule type" value="Genomic_DNA"/>
</dbReference>
<dbReference type="Proteomes" id="UP000517916">
    <property type="component" value="Unassembled WGS sequence"/>
</dbReference>
<evidence type="ECO:0000313" key="2">
    <source>
        <dbReference type="Proteomes" id="UP000517916"/>
    </source>
</evidence>
<proteinExistence type="predicted"/>
<evidence type="ECO:0000313" key="1">
    <source>
        <dbReference type="EMBL" id="MBA8928856.1"/>
    </source>
</evidence>
<evidence type="ECO:0008006" key="3">
    <source>
        <dbReference type="Google" id="ProtNLM"/>
    </source>
</evidence>